<feature type="region of interest" description="Disordered" evidence="2">
    <location>
        <begin position="1852"/>
        <end position="1885"/>
    </location>
</feature>
<feature type="domain" description="Bacterial Ig" evidence="3">
    <location>
        <begin position="1946"/>
        <end position="2024"/>
    </location>
</feature>
<dbReference type="InterPro" id="IPR011049">
    <property type="entry name" value="Serralysin-like_metalloprot_C"/>
</dbReference>
<feature type="domain" description="Bacterial Ig" evidence="3">
    <location>
        <begin position="1136"/>
        <end position="1214"/>
    </location>
</feature>
<dbReference type="Pfam" id="PF17936">
    <property type="entry name" value="Big_6"/>
    <property type="match status" value="28"/>
</dbReference>
<feature type="compositionally biased region" description="Low complexity" evidence="2">
    <location>
        <begin position="1206"/>
        <end position="1227"/>
    </location>
</feature>
<feature type="compositionally biased region" description="Low complexity" evidence="2">
    <location>
        <begin position="963"/>
        <end position="984"/>
    </location>
</feature>
<feature type="region of interest" description="Disordered" evidence="2">
    <location>
        <begin position="3327"/>
        <end position="3355"/>
    </location>
</feature>
<accession>A0AAX3XBD1</accession>
<feature type="compositionally biased region" description="Low complexity" evidence="2">
    <location>
        <begin position="639"/>
        <end position="660"/>
    </location>
</feature>
<feature type="domain" description="Bacterial Ig" evidence="3">
    <location>
        <begin position="893"/>
        <end position="971"/>
    </location>
</feature>
<feature type="compositionally biased region" description="Low complexity" evidence="2">
    <location>
        <begin position="315"/>
        <end position="336"/>
    </location>
</feature>
<feature type="domain" description="Bacterial Ig" evidence="3">
    <location>
        <begin position="731"/>
        <end position="809"/>
    </location>
</feature>
<feature type="domain" description="Bacterial Ig" evidence="3">
    <location>
        <begin position="1622"/>
        <end position="1700"/>
    </location>
</feature>
<feature type="domain" description="Minor extracellular protease Epr GA-like" evidence="4">
    <location>
        <begin position="2882"/>
        <end position="2973"/>
    </location>
</feature>
<feature type="compositionally biased region" description="Low complexity" evidence="2">
    <location>
        <begin position="1611"/>
        <end position="1632"/>
    </location>
</feature>
<feature type="compositionally biased region" description="Low complexity" evidence="2">
    <location>
        <begin position="396"/>
        <end position="417"/>
    </location>
</feature>
<keyword evidence="1" id="KW-0175">Coiled coil</keyword>
<feature type="region of interest" description="Disordered" evidence="2">
    <location>
        <begin position="1285"/>
        <end position="1318"/>
    </location>
</feature>
<feature type="compositionally biased region" description="Low complexity" evidence="2">
    <location>
        <begin position="2340"/>
        <end position="2361"/>
    </location>
</feature>
<feature type="compositionally biased region" description="Low complexity" evidence="2">
    <location>
        <begin position="1692"/>
        <end position="1713"/>
    </location>
</feature>
<feature type="compositionally biased region" description="Low complexity" evidence="2">
    <location>
        <begin position="1044"/>
        <end position="1065"/>
    </location>
</feature>
<feature type="region of interest" description="Disordered" evidence="2">
    <location>
        <begin position="961"/>
        <end position="994"/>
    </location>
</feature>
<feature type="compositionally biased region" description="Low complexity" evidence="2">
    <location>
        <begin position="2097"/>
        <end position="2118"/>
    </location>
</feature>
<feature type="region of interest" description="Disordered" evidence="2">
    <location>
        <begin position="2257"/>
        <end position="2290"/>
    </location>
</feature>
<feature type="compositionally biased region" description="Low complexity" evidence="2">
    <location>
        <begin position="720"/>
        <end position="741"/>
    </location>
</feature>
<gene>
    <name evidence="5" type="ORF">QP018_12395</name>
</gene>
<feature type="region of interest" description="Disordered" evidence="2">
    <location>
        <begin position="394"/>
        <end position="427"/>
    </location>
</feature>
<evidence type="ECO:0000256" key="1">
    <source>
        <dbReference type="SAM" id="Coils"/>
    </source>
</evidence>
<feature type="region of interest" description="Disordered" evidence="2">
    <location>
        <begin position="2840"/>
        <end position="2888"/>
    </location>
</feature>
<feature type="compositionally biased region" description="Low complexity" evidence="2">
    <location>
        <begin position="2259"/>
        <end position="2280"/>
    </location>
</feature>
<feature type="region of interest" description="Disordered" evidence="2">
    <location>
        <begin position="2014"/>
        <end position="2047"/>
    </location>
</feature>
<feature type="compositionally biased region" description="Low complexity" evidence="2">
    <location>
        <begin position="1773"/>
        <end position="1794"/>
    </location>
</feature>
<dbReference type="SUPFAM" id="SSF51120">
    <property type="entry name" value="beta-Roll"/>
    <property type="match status" value="1"/>
</dbReference>
<feature type="compositionally biased region" description="Low complexity" evidence="2">
    <location>
        <begin position="1368"/>
        <end position="1389"/>
    </location>
</feature>
<feature type="compositionally biased region" description="Low complexity" evidence="2">
    <location>
        <begin position="1854"/>
        <end position="1875"/>
    </location>
</feature>
<organism evidence="5 6">
    <name type="scientific">Gallibacterium anatis</name>
    <dbReference type="NCBI Taxonomy" id="750"/>
    <lineage>
        <taxon>Bacteria</taxon>
        <taxon>Pseudomonadati</taxon>
        <taxon>Pseudomonadota</taxon>
        <taxon>Gammaproteobacteria</taxon>
        <taxon>Pasteurellales</taxon>
        <taxon>Pasteurellaceae</taxon>
        <taxon>Gallibacterium</taxon>
    </lineage>
</organism>
<feature type="region of interest" description="Disordered" evidence="2">
    <location>
        <begin position="637"/>
        <end position="670"/>
    </location>
</feature>
<keyword evidence="6" id="KW-1185">Reference proteome</keyword>
<feature type="domain" description="Bacterial Ig" evidence="3">
    <location>
        <begin position="488"/>
        <end position="566"/>
    </location>
</feature>
<feature type="compositionally biased region" description="Low complexity" evidence="2">
    <location>
        <begin position="2016"/>
        <end position="2037"/>
    </location>
</feature>
<feature type="domain" description="Bacterial Ig" evidence="3">
    <location>
        <begin position="2189"/>
        <end position="2267"/>
    </location>
</feature>
<feature type="domain" description="Bacterial Ig" evidence="3">
    <location>
        <begin position="2270"/>
        <end position="2348"/>
    </location>
</feature>
<proteinExistence type="predicted"/>
<dbReference type="EMBL" id="CP126975">
    <property type="protein sequence ID" value="WIM79514.1"/>
    <property type="molecule type" value="Genomic_DNA"/>
</dbReference>
<feature type="domain" description="Bacterial Ig" evidence="3">
    <location>
        <begin position="407"/>
        <end position="485"/>
    </location>
</feature>
<feature type="region of interest" description="Disordered" evidence="2">
    <location>
        <begin position="1447"/>
        <end position="1480"/>
    </location>
</feature>
<feature type="domain" description="Bacterial Ig" evidence="3">
    <location>
        <begin position="245"/>
        <end position="323"/>
    </location>
</feature>
<feature type="region of interest" description="Disordered" evidence="2">
    <location>
        <begin position="556"/>
        <end position="589"/>
    </location>
</feature>
<feature type="compositionally biased region" description="Low complexity" evidence="2">
    <location>
        <begin position="801"/>
        <end position="822"/>
    </location>
</feature>
<feature type="domain" description="Bacterial Ig" evidence="3">
    <location>
        <begin position="1865"/>
        <end position="1943"/>
    </location>
</feature>
<feature type="domain" description="Bacterial Ig" evidence="3">
    <location>
        <begin position="1379"/>
        <end position="1457"/>
    </location>
</feature>
<feature type="compositionally biased region" description="Low complexity" evidence="2">
    <location>
        <begin position="558"/>
        <end position="579"/>
    </location>
</feature>
<feature type="domain" description="Bacterial Ig" evidence="3">
    <location>
        <begin position="1703"/>
        <end position="1781"/>
    </location>
</feature>
<feature type="region of interest" description="Disordered" evidence="2">
    <location>
        <begin position="1123"/>
        <end position="1156"/>
    </location>
</feature>
<feature type="domain" description="Bacterial Ig" evidence="3">
    <location>
        <begin position="1541"/>
        <end position="1619"/>
    </location>
</feature>
<feature type="region of interest" description="Disordered" evidence="2">
    <location>
        <begin position="2338"/>
        <end position="2371"/>
    </location>
</feature>
<feature type="region of interest" description="Disordered" evidence="2">
    <location>
        <begin position="1042"/>
        <end position="1075"/>
    </location>
</feature>
<feature type="compositionally biased region" description="Low complexity" evidence="2">
    <location>
        <begin position="1125"/>
        <end position="1146"/>
    </location>
</feature>
<protein>
    <submittedName>
        <fullName evidence="5">Ig-like domain-containing protein</fullName>
    </submittedName>
</protein>
<feature type="region of interest" description="Disordered" evidence="2">
    <location>
        <begin position="880"/>
        <end position="913"/>
    </location>
</feature>
<feature type="domain" description="Bacterial Ig" evidence="3">
    <location>
        <begin position="1460"/>
        <end position="1538"/>
    </location>
</feature>
<feature type="domain" description="Bacterial Ig" evidence="3">
    <location>
        <begin position="1784"/>
        <end position="1862"/>
    </location>
</feature>
<feature type="domain" description="Bacterial Ig" evidence="3">
    <location>
        <begin position="1217"/>
        <end position="1295"/>
    </location>
</feature>
<feature type="domain" description="Bacterial Ig" evidence="3">
    <location>
        <begin position="1298"/>
        <end position="1376"/>
    </location>
</feature>
<feature type="region of interest" description="Disordered" evidence="2">
    <location>
        <begin position="313"/>
        <end position="346"/>
    </location>
</feature>
<sequence>MDICSRCSSIARRHCISRRRWKQWWQGIIPYGGGVESTKITAAEEAVKAAEKAYQQAKDLLEKAKEDNQITAEENAALEEANQAIKDAKTKAEEALKNLPKDKEQEALKERLDAVNPIEIPENGGNPSTGSEQPTPTDPTDNQGNTGKDKPDVGGQDKDPDTTAPAAPTGLAADNSGTNTVISGKAEPNSKVVIDGKEYPVNAAGDFSADLGKKLSNGETVEVKAKDASGNLSDAATTTVPDTTAPAAPTGLAADNSGTNTVISGKAEPNSKVVIDGKEYPVNAAGDFSADLGKKLSNGETVEVKAKDASGNLSDAATTTVPDTTAPAAPTGLAADNSGTNTVISGKAEPNSKVVIDGKEYPVNAAGDFSADLGKKLSNGETVEVKAKDASGNLSDAATTTVPDTTAPAAPTDLAADNSGTNTVISGKAEPNSKVVIDGKEYPVNAAGDFSADLGKKLSNGETVEVKAKDASGNLSDAATTTVPDTTAPAAPTGLAADNSGTNTVISGKAEPNSKVVIDGKEYPVNAAGDFSADLGKKLSNGETVEVKAKDASGNLSDAATTTVPDTTAPAAPTDLAADNSGTNTVISGKAEPNSKVVIDGKEYPVNADGDFSADLGKKLSNGETVEVKAKDASGNLSDAATTTVPDTTAPAAPTGLAADNSGTNTVISGKAEPNSKVVIDGKEYPVNADGDFSADLGKKLSNGETVEVKAKDASGNLSDAATTTVPDTTAPAAPTDLAADNSGTNTVISGKAEPNSKVVIDGKEYPVNADGDFSADLGKKLSNGETVEVKAKDASGNLSDAATTTVPDTTAPAAPTGLAADNSGTNTVISGKAEPNSKVVIDGKEYPVNAAGDFSADLGKKLSNGETVEVKAKDASGNLSDAATTTVPDTTAPAAPTGLAADNSGTNTVISGKAEPNSKVVIDGKEYPVNAAGDFSADLGKKLSNGETVEVKAKDASGNLSDAATTTVPDTTAPAAPTDLAADNSGTNTVISGKAEPNSKVVIDGKEYPVNAAGDFSADLGKKLSNGETVEVKAKDASGNLSDAATTTVPDTTAPAAPTDLAADNSGTNTVISGKAEPNSKVVIDGKEYPVNAAGDFSADLGKKLSNGETVEVKAKDASGNLSDAATTTVPDTTAPAAPTGLAADNSGTNTVISGKAEPNSKVVIDGKEYPVNAAGDFSADLGKKLSNGETVEVKAKDASGNLSDAATTTVPDTTAPAAPTGLAADNSGTNTVISGKAEPNSKVVIDGKEYPVNAAGDFSADLGKKLSNGETVEVKAKDASGNLSDAATTTVPDTTAPAAPTDLAADNSGTNTVISGKAEPNSKVVIDGKEYPVNAAGDFSADLGKKLSNGETVEVKAKDASGNLSDAATTTVPDTTAPAAPTGLAADNSGTNTVISGKAEPNSKVVIDGKEYPVNADGDFSADLGKKLSNGETVEVKAKDASGNLSDAATTTVPDTTAPAAPTDLAADNSGTNTVISGKAEPNSKVVIDGKEYPVNADGDFSADLGKKLSNGETVEVKAKDASGNLSDAATTTVPDTTAPAAPTGLAADNSGTNTVISGKAEPNSKVVIDGKEYPVNADGDFSADLGKKLSNGETVEVKAKDASGNLSDAATTTVPDTTAPAAPTDLAADNSGTNTVISGKAEPNSKVVIDGKEYPVNADGDFSADLGKKLSNGETVEVKAKDASGNLSDAATTTVPDTTAPAAPTGLAADNSGTNTVISGKAEPNSKVVIDGKEYPVNAAGDFSADLGKKLSNGETVEVKAKDASGNLSDAATTTVPDTTAPAAPTDLAADNSGTNTVISGKAEPNSKVVIDGKEYPVNAAGDFSADLGKKLSNGETVEVKAKDASGNLSDAATTTVPDTTAPAAPTGLAADNSGTNTVISGKAEPNSKVVIDGKEYPVNAAGDFSADLGKKLSNGETVEVKAKDASGNLSDAATTTVPDTTAPAAPTGLAADNSGTNTVISGKAEPNSKVVIDGKEYPVNAAGDFSADLGKKLSNGETVEVKAKDASGNLSDAATTTVPDTTAPAAPTDLAADNSGTNTVISGKAEPNSKVVIDGKEYPVNAAGDFSADLGKKLSNGETVEVKAKDASGNLSDAATTTVPDTTAPAAPTGLAADNSGTNTVISGKAEPNSKVVIDGKEYPVNAAGDFSADLGKKLSNGETVEVKAKDASGNLSDAATTTVPDTTAPAAPTGLAADNSGTNTVISGKAEPNSKVVIDGKEYPVNAAGDFSADLGKKLSNGETVEVKAKDASGNLSDAATTTVPDTTAPAAPTGLAADNSGTNTVISGKAEPNSKVVIDGKEYPVNAAGDFSADLGKKLSNGETVEVKAKDASGNLSDAATTTVPDTTAPAAPTGLAADNSGTNTVISGKAEPNSKVVIDGKEYPVNAAGDFSADLGKKLSNGETVEVKAKDASGNLSDAATTTVPDTTAPAAPTLIGDSADHKLLAGEADTIKGTTVGDATKAVLFDQNGEQIEEVDINDGSFQIGSAALPDGTYQVKVKDAAGNLSDATSITIDKSVPTGKPVVTIVGDGNDADTVIDRDELGVGADGQLNPVTVEVSLAGMQNVKPGDKLSGAIFLGRTPSYLGGDKSGYSLTENDITNGKVSFTVPVTDGFTGKLTVQGVKVQDAEKQSSATADRKEAYLDLGADPTVDMSFRSDTGISRSDNITTNGELVLTAPQGYTIDRVVVNNAEVSLTGNSITLSEGTYTAGNIQVTVRNTTTGRIETVSNTTTYVVDTTVPDAPRINVESGRESSISLPENAAIGDVVDVNITQPGKQQAIYVQYRKTDSGWEVATFKPADSGLSSAPAASGNTITISQTVAPAGSTIAAKVTDLAGNGSAGKDGGNSFVEAEVPSSDSDNDGYTNEEESRAGSDPDQASSTPKTLAEDAYNKAKATYDAFKAKKAEFEKGGFTKEEVSELEKLLFPLDGEKDKALAAANYVHDNDGKAKLIDDINKLTDTVPEVTNDADSTWSNGRDKIFYHYKKSTEFAPTHNTEGLTLDDLATKNGGVFVIPASQLVIKDPDVESGYTPKLKPMKDWVHTLPGNTSVGFSEYRVDENGNLEIKINAEKVKNISQVQNETYELTAEDGTPLTLYVSFENDNKSGTSVTLFSVTVKDDVYPIVGNVASNGVTDDTQWTDISVALAATGNDLASWKVKLEIFDDQNPDSPVWTQEKGGITSSSKTVSFDASSSFTAKNGHSYTLKATASSNSEKANTVVERITVDTTPPEVTSNLTTDSAGNLKLHVELKEPVKYFIYDGKVESDQISFTGKQNYSSAKDLPSMDATFDLGSTPKTYIFYDQAGNAAGVVAPEVEVKRLGRLTTNMNQNEGPRNYMSDGNEAQRNDTGSDGLKTSAGDNIIIVAKKSDGDFFGGFIDGGTGDGYKATLQTYDGNDYIYAFGIGGHTDVITGGGNDRFELRYGLSGWGQTGNISTGAFDGAQRILMGDGNDTFKIRGSMIDLHSDYGDNSFALTTAKVDMGTGHDTIEVESTIKGDGDAGRNYSNYFNLGSGDDVMRVGKNITDTQTSATPSTTHASNIIDLGTGDDTLIVKGSVEQHTLILSEGGNNNISIGSGVSLARKSIGGNTAIVLGDGNDTLTVNTAVNYEDADREAAFYRAYKDSKSDGWYAESATQIDKVIEDVKQPKIDLGNGDNKAIFGSNVWHAKIITGDGQDTITIKGALSQTSLDTGSGNDTVTINEWTLKNNSVILGNGDDILYLGGVSQTLSYEGTSLIHGGAGTDTINITGKSSVSTRLEIFGNTGGNNIDVSGVDVLNLNGHGTEVIIGTNNVGNPNNELARNVITIHGNNTDAVKLQSDWREIGSTTGMKQYQYNGITIYIDDTIQVTTFS</sequence>
<feature type="compositionally biased region" description="Low complexity" evidence="2">
    <location>
        <begin position="162"/>
        <end position="174"/>
    </location>
</feature>
<reference evidence="5 6" key="1">
    <citation type="submission" date="2023-06" db="EMBL/GenBank/DDBJ databases">
        <title>Complete Genome Sequence of Gallibacterium anatis Strain BJF12, Isolated from a chicken with diarrhea.</title>
        <authorList>
            <person name="Guo F."/>
            <person name="Bu W."/>
            <person name="Xu F."/>
            <person name="Wen T."/>
        </authorList>
    </citation>
    <scope>NUCLEOTIDE SEQUENCE [LARGE SCALE GENOMIC DNA]</scope>
    <source>
        <strain evidence="5 6">BJF12</strain>
    </source>
</reference>
<feature type="compositionally biased region" description="Low complexity" evidence="2">
    <location>
        <begin position="1287"/>
        <end position="1308"/>
    </location>
</feature>
<feature type="region of interest" description="Disordered" evidence="2">
    <location>
        <begin position="2095"/>
        <end position="2128"/>
    </location>
</feature>
<feature type="compositionally biased region" description="Low complexity" evidence="2">
    <location>
        <begin position="1530"/>
        <end position="1551"/>
    </location>
</feature>
<feature type="domain" description="Bacterial Ig" evidence="3">
    <location>
        <begin position="569"/>
        <end position="647"/>
    </location>
</feature>
<feature type="domain" description="Bacterial Ig" evidence="3">
    <location>
        <begin position="2108"/>
        <end position="2186"/>
    </location>
</feature>
<feature type="region of interest" description="Disordered" evidence="2">
    <location>
        <begin position="1609"/>
        <end position="1642"/>
    </location>
</feature>
<feature type="compositionally biased region" description="Low complexity" evidence="2">
    <location>
        <begin position="2178"/>
        <end position="2199"/>
    </location>
</feature>
<dbReference type="InterPro" id="IPR013783">
    <property type="entry name" value="Ig-like_fold"/>
</dbReference>
<feature type="compositionally biased region" description="Low complexity" evidence="2">
    <location>
        <begin position="477"/>
        <end position="498"/>
    </location>
</feature>
<feature type="domain" description="Bacterial Ig" evidence="3">
    <location>
        <begin position="2351"/>
        <end position="2429"/>
    </location>
</feature>
<feature type="domain" description="Bacterial Ig" evidence="3">
    <location>
        <begin position="326"/>
        <end position="404"/>
    </location>
</feature>
<feature type="region of interest" description="Disordered" evidence="2">
    <location>
        <begin position="1366"/>
        <end position="1399"/>
    </location>
</feature>
<feature type="region of interest" description="Disordered" evidence="2">
    <location>
        <begin position="229"/>
        <end position="265"/>
    </location>
</feature>
<feature type="compositionally biased region" description="Low complexity" evidence="2">
    <location>
        <begin position="1449"/>
        <end position="1470"/>
    </location>
</feature>
<feature type="region of interest" description="Disordered" evidence="2">
    <location>
        <begin position="1690"/>
        <end position="1723"/>
    </location>
</feature>
<dbReference type="Gene3D" id="2.60.40.10">
    <property type="entry name" value="Immunoglobulins"/>
    <property type="match status" value="29"/>
</dbReference>
<feature type="region of interest" description="Disordered" evidence="2">
    <location>
        <begin position="1204"/>
        <end position="1232"/>
    </location>
</feature>
<dbReference type="InterPro" id="IPR041498">
    <property type="entry name" value="Big_6"/>
</dbReference>
<feature type="compositionally biased region" description="Low complexity" evidence="2">
    <location>
        <begin position="882"/>
        <end position="903"/>
    </location>
</feature>
<feature type="domain" description="Bacterial Ig" evidence="3">
    <location>
        <begin position="650"/>
        <end position="728"/>
    </location>
</feature>
<feature type="compositionally biased region" description="Basic and acidic residues" evidence="2">
    <location>
        <begin position="147"/>
        <end position="161"/>
    </location>
</feature>
<feature type="domain" description="Bacterial Ig" evidence="3">
    <location>
        <begin position="164"/>
        <end position="242"/>
    </location>
</feature>
<feature type="compositionally biased region" description="Low complexity" evidence="2">
    <location>
        <begin position="1935"/>
        <end position="1956"/>
    </location>
</feature>
<dbReference type="InterPro" id="IPR054725">
    <property type="entry name" value="Epr_GA-like"/>
</dbReference>
<dbReference type="Proteomes" id="UP001226750">
    <property type="component" value="Chromosome"/>
</dbReference>
<feature type="region of interest" description="Disordered" evidence="2">
    <location>
        <begin position="1528"/>
        <end position="1561"/>
    </location>
</feature>
<feature type="domain" description="Bacterial Ig" evidence="3">
    <location>
        <begin position="1055"/>
        <end position="1133"/>
    </location>
</feature>
<feature type="region of interest" description="Disordered" evidence="2">
    <location>
        <begin position="1933"/>
        <end position="1966"/>
    </location>
</feature>
<feature type="domain" description="Bacterial Ig" evidence="3">
    <location>
        <begin position="812"/>
        <end position="890"/>
    </location>
</feature>
<evidence type="ECO:0000313" key="6">
    <source>
        <dbReference type="Proteomes" id="UP001226750"/>
    </source>
</evidence>
<name>A0AAX3XBD1_9PAST</name>
<evidence type="ECO:0000313" key="5">
    <source>
        <dbReference type="EMBL" id="WIM79514.1"/>
    </source>
</evidence>
<feature type="region of interest" description="Disordered" evidence="2">
    <location>
        <begin position="799"/>
        <end position="832"/>
    </location>
</feature>
<feature type="domain" description="Bacterial Ig" evidence="3">
    <location>
        <begin position="2027"/>
        <end position="2105"/>
    </location>
</feature>
<feature type="region of interest" description="Disordered" evidence="2">
    <location>
        <begin position="718"/>
        <end position="751"/>
    </location>
</feature>
<feature type="region of interest" description="Disordered" evidence="2">
    <location>
        <begin position="2176"/>
        <end position="2209"/>
    </location>
</feature>
<evidence type="ECO:0000259" key="3">
    <source>
        <dbReference type="Pfam" id="PF17936"/>
    </source>
</evidence>
<feature type="compositionally biased region" description="Low complexity" evidence="2">
    <location>
        <begin position="234"/>
        <end position="255"/>
    </location>
</feature>
<feature type="domain" description="Minor extracellular protease Epr GA-like" evidence="4">
    <location>
        <begin position="38"/>
        <end position="122"/>
    </location>
</feature>
<dbReference type="Pfam" id="PF22775">
    <property type="entry name" value="GA_3"/>
    <property type="match status" value="2"/>
</dbReference>
<evidence type="ECO:0000256" key="2">
    <source>
        <dbReference type="SAM" id="MobiDB-lite"/>
    </source>
</evidence>
<evidence type="ECO:0000259" key="4">
    <source>
        <dbReference type="Pfam" id="PF22775"/>
    </source>
</evidence>
<feature type="domain" description="Bacterial Ig" evidence="3">
    <location>
        <begin position="974"/>
        <end position="1052"/>
    </location>
</feature>
<feature type="region of interest" description="Disordered" evidence="2">
    <location>
        <begin position="475"/>
        <end position="508"/>
    </location>
</feature>
<feature type="region of interest" description="Disordered" evidence="2">
    <location>
        <begin position="1771"/>
        <end position="1804"/>
    </location>
</feature>
<dbReference type="RefSeq" id="WP_285097422.1">
    <property type="nucleotide sequence ID" value="NZ_CP126975.1"/>
</dbReference>
<feature type="region of interest" description="Disordered" evidence="2">
    <location>
        <begin position="113"/>
        <end position="191"/>
    </location>
</feature>
<feature type="compositionally biased region" description="Polar residues" evidence="2">
    <location>
        <begin position="125"/>
        <end position="146"/>
    </location>
</feature>
<feature type="coiled-coil region" evidence="1">
    <location>
        <begin position="40"/>
        <end position="105"/>
    </location>
</feature>